<sequence>MTIRNNGSPEEMAKEFVRNRQARIKNNKSSPNGTSSLLSYLHEQRRETRTH</sequence>
<dbReference type="RefSeq" id="WP_217646817.1">
    <property type="nucleotide sequence ID" value="NZ_FOOG01000002.1"/>
</dbReference>
<dbReference type="EMBL" id="FOOG01000002">
    <property type="protein sequence ID" value="SFF58130.1"/>
    <property type="molecule type" value="Genomic_DNA"/>
</dbReference>
<keyword evidence="3" id="KW-1185">Reference proteome</keyword>
<name>A0A1I2JW78_9BACI</name>
<accession>A0A1I2JW78</accession>
<proteinExistence type="predicted"/>
<feature type="compositionally biased region" description="Polar residues" evidence="1">
    <location>
        <begin position="27"/>
        <end position="38"/>
    </location>
</feature>
<organism evidence="2 3">
    <name type="scientific">Halobacillus alkaliphilus</name>
    <dbReference type="NCBI Taxonomy" id="396056"/>
    <lineage>
        <taxon>Bacteria</taxon>
        <taxon>Bacillati</taxon>
        <taxon>Bacillota</taxon>
        <taxon>Bacilli</taxon>
        <taxon>Bacillales</taxon>
        <taxon>Bacillaceae</taxon>
        <taxon>Halobacillus</taxon>
    </lineage>
</organism>
<evidence type="ECO:0000256" key="1">
    <source>
        <dbReference type="SAM" id="MobiDB-lite"/>
    </source>
</evidence>
<dbReference type="AlphaFoldDB" id="A0A1I2JW78"/>
<dbReference type="Proteomes" id="UP000198897">
    <property type="component" value="Unassembled WGS sequence"/>
</dbReference>
<protein>
    <submittedName>
        <fullName evidence="2">Uncharacterized protein</fullName>
    </submittedName>
</protein>
<reference evidence="3" key="1">
    <citation type="submission" date="2016-10" db="EMBL/GenBank/DDBJ databases">
        <authorList>
            <person name="Varghese N."/>
            <person name="Submissions S."/>
        </authorList>
    </citation>
    <scope>NUCLEOTIDE SEQUENCE [LARGE SCALE GENOMIC DNA]</scope>
    <source>
        <strain evidence="3">FP5</strain>
    </source>
</reference>
<evidence type="ECO:0000313" key="2">
    <source>
        <dbReference type="EMBL" id="SFF58130.1"/>
    </source>
</evidence>
<gene>
    <name evidence="2" type="ORF">SAMN05216353_102155</name>
</gene>
<feature type="region of interest" description="Disordered" evidence="1">
    <location>
        <begin position="21"/>
        <end position="51"/>
    </location>
</feature>
<evidence type="ECO:0000313" key="3">
    <source>
        <dbReference type="Proteomes" id="UP000198897"/>
    </source>
</evidence>
<feature type="compositionally biased region" description="Basic and acidic residues" evidence="1">
    <location>
        <begin position="42"/>
        <end position="51"/>
    </location>
</feature>